<comment type="caution">
    <text evidence="1">The sequence shown here is derived from an EMBL/GenBank/DDBJ whole genome shotgun (WGS) entry which is preliminary data.</text>
</comment>
<gene>
    <name evidence="1" type="ORF">F7231_27045</name>
</gene>
<name>A0ABX0QN02_9BACT</name>
<evidence type="ECO:0008006" key="3">
    <source>
        <dbReference type="Google" id="ProtNLM"/>
    </source>
</evidence>
<proteinExistence type="predicted"/>
<keyword evidence="2" id="KW-1185">Reference proteome</keyword>
<reference evidence="2" key="2">
    <citation type="submission" date="2023-07" db="EMBL/GenBank/DDBJ databases">
        <authorList>
            <person name="Jung D.-H."/>
        </authorList>
    </citation>
    <scope>NUCLEOTIDE SEQUENCE [LARGE SCALE GENOMIC DNA]</scope>
    <source>
        <strain evidence="2">JA-25</strain>
    </source>
</reference>
<dbReference type="Proteomes" id="UP000606008">
    <property type="component" value="Unassembled WGS sequence"/>
</dbReference>
<feature type="non-terminal residue" evidence="1">
    <location>
        <position position="82"/>
    </location>
</feature>
<reference evidence="2" key="1">
    <citation type="submission" date="2019-09" db="EMBL/GenBank/DDBJ databases">
        <authorList>
            <person name="Jung D.-H."/>
        </authorList>
    </citation>
    <scope>NUCLEOTIDE SEQUENCE [LARGE SCALE GENOMIC DNA]</scope>
    <source>
        <strain evidence="2">JA-25</strain>
    </source>
</reference>
<dbReference type="EMBL" id="WAEL01000047">
    <property type="protein sequence ID" value="NID13850.1"/>
    <property type="molecule type" value="Genomic_DNA"/>
</dbReference>
<accession>A0ABX0QN02</accession>
<evidence type="ECO:0000313" key="2">
    <source>
        <dbReference type="Proteomes" id="UP000606008"/>
    </source>
</evidence>
<organism evidence="1 2">
    <name type="scientific">Fibrivirga algicola</name>
    <dbReference type="NCBI Taxonomy" id="2950420"/>
    <lineage>
        <taxon>Bacteria</taxon>
        <taxon>Pseudomonadati</taxon>
        <taxon>Bacteroidota</taxon>
        <taxon>Cytophagia</taxon>
        <taxon>Cytophagales</taxon>
        <taxon>Spirosomataceae</taxon>
        <taxon>Fibrivirga</taxon>
    </lineage>
</organism>
<sequence>MNSETICQEATTLLSLTGCAGTVTWSTGTTGSTLEVTPLQTTVYSATCVLSTGCSATVATTVTVTPTPSVQTQNVVATRASC</sequence>
<evidence type="ECO:0000313" key="1">
    <source>
        <dbReference type="EMBL" id="NID13850.1"/>
    </source>
</evidence>
<protein>
    <recommendedName>
        <fullName evidence="3">Ig-like domain-containing protein</fullName>
    </recommendedName>
</protein>